<name>A0A7Y6DFT2_9PSED</name>
<proteinExistence type="predicted"/>
<evidence type="ECO:0000259" key="1">
    <source>
        <dbReference type="Pfam" id="PF14301"/>
    </source>
</evidence>
<dbReference type="RefSeq" id="WP_175361582.1">
    <property type="nucleotide sequence ID" value="NZ_JABFMR010000002.1"/>
</dbReference>
<dbReference type="InterPro" id="IPR025484">
    <property type="entry name" value="DUF4376"/>
</dbReference>
<organism evidence="2 3">
    <name type="scientific">Pseudomonas corrugata</name>
    <dbReference type="NCBI Taxonomy" id="47879"/>
    <lineage>
        <taxon>Bacteria</taxon>
        <taxon>Pseudomonadati</taxon>
        <taxon>Pseudomonadota</taxon>
        <taxon>Gammaproteobacteria</taxon>
        <taxon>Pseudomonadales</taxon>
        <taxon>Pseudomonadaceae</taxon>
        <taxon>Pseudomonas</taxon>
    </lineage>
</organism>
<dbReference type="AlphaFoldDB" id="A0A7Y6DFT2"/>
<accession>A0A7Y6DFT2</accession>
<sequence length="146" mass="15687">MPYVQRNNAGEITGRFANAQPGYAEEWVDENDIPVLVADLTALIASTRFDHEVAGTVVNGLSVSTDRTTQSKLTGAALQANRNEDYTVDWKLSDGSFIALTSPAILALADGVSDYVQACYSREAVLLAALSDGSFTEAMLREGWPV</sequence>
<dbReference type="EMBL" id="JABFMR010000002">
    <property type="protein sequence ID" value="NUT85301.1"/>
    <property type="molecule type" value="Genomic_DNA"/>
</dbReference>
<dbReference type="Proteomes" id="UP000536720">
    <property type="component" value="Unassembled WGS sequence"/>
</dbReference>
<gene>
    <name evidence="2" type="ORF">HNO91_02640</name>
</gene>
<comment type="caution">
    <text evidence="2">The sequence shown here is derived from an EMBL/GenBank/DDBJ whole genome shotgun (WGS) entry which is preliminary data.</text>
</comment>
<reference evidence="2 3" key="1">
    <citation type="journal article" date="2020" name="Front. Plant Sci.">
        <title>Isolation of Rhizosphere Bacteria That Improve Quality and Water Stress Tolerance in Greenhouse Ornamentals.</title>
        <authorList>
            <person name="Nordstedt N.P."/>
            <person name="Jones M.L."/>
        </authorList>
    </citation>
    <scope>NUCLEOTIDE SEQUENCE [LARGE SCALE GENOMIC DNA]</scope>
    <source>
        <strain evidence="2 3">C7D2</strain>
    </source>
</reference>
<dbReference type="Pfam" id="PF14301">
    <property type="entry name" value="DUF4376"/>
    <property type="match status" value="1"/>
</dbReference>
<protein>
    <submittedName>
        <fullName evidence="2">DUF4376 domain-containing protein</fullName>
    </submittedName>
</protein>
<feature type="domain" description="DUF4376" evidence="1">
    <location>
        <begin position="39"/>
        <end position="134"/>
    </location>
</feature>
<evidence type="ECO:0000313" key="3">
    <source>
        <dbReference type="Proteomes" id="UP000536720"/>
    </source>
</evidence>
<evidence type="ECO:0000313" key="2">
    <source>
        <dbReference type="EMBL" id="NUT85301.1"/>
    </source>
</evidence>